<evidence type="ECO:0000313" key="1">
    <source>
        <dbReference type="EMBL" id="GAH84098.1"/>
    </source>
</evidence>
<feature type="non-terminal residue" evidence="1">
    <location>
        <position position="245"/>
    </location>
</feature>
<dbReference type="AlphaFoldDB" id="X1KQ21"/>
<organism evidence="1">
    <name type="scientific">marine sediment metagenome</name>
    <dbReference type="NCBI Taxonomy" id="412755"/>
    <lineage>
        <taxon>unclassified sequences</taxon>
        <taxon>metagenomes</taxon>
        <taxon>ecological metagenomes</taxon>
    </lineage>
</organism>
<proteinExistence type="predicted"/>
<sequence>EDLSACLKIGQGSRDLAARIATRSSAYRDLDGRLVAVYSGSDDFPSKLVVRHLNPDSVELYAVADVVIPSVPSVWGVSRSLPGRFDVGRDSKRLYAILEVGQDSIELEAGATIRVSSYGNLIGRSTARQSASDDLASAIIVRSQAVIEIYGVSLIKGNSFRSLVSGFFRGIESSRNLLGRGEVRQTGLPGDLPSVFEVGQDSAQLGAGLNVTLPASVDFGAILEIAQIGSTDFATNFEVKRPSSE</sequence>
<comment type="caution">
    <text evidence="1">The sequence shown here is derived from an EMBL/GenBank/DDBJ whole genome shotgun (WGS) entry which is preliminary data.</text>
</comment>
<accession>X1KQ21</accession>
<gene>
    <name evidence="1" type="ORF">S03H2_59676</name>
</gene>
<protein>
    <submittedName>
        <fullName evidence="1">Uncharacterized protein</fullName>
    </submittedName>
</protein>
<reference evidence="1" key="1">
    <citation type="journal article" date="2014" name="Front. Microbiol.">
        <title>High frequency of phylogenetically diverse reductive dehalogenase-homologous genes in deep subseafloor sedimentary metagenomes.</title>
        <authorList>
            <person name="Kawai M."/>
            <person name="Futagami T."/>
            <person name="Toyoda A."/>
            <person name="Takaki Y."/>
            <person name="Nishi S."/>
            <person name="Hori S."/>
            <person name="Arai W."/>
            <person name="Tsubouchi T."/>
            <person name="Morono Y."/>
            <person name="Uchiyama I."/>
            <person name="Ito T."/>
            <person name="Fujiyama A."/>
            <person name="Inagaki F."/>
            <person name="Takami H."/>
        </authorList>
    </citation>
    <scope>NUCLEOTIDE SEQUENCE</scope>
    <source>
        <strain evidence="1">Expedition CK06-06</strain>
    </source>
</reference>
<name>X1KQ21_9ZZZZ</name>
<dbReference type="EMBL" id="BARU01038385">
    <property type="protein sequence ID" value="GAH84098.1"/>
    <property type="molecule type" value="Genomic_DNA"/>
</dbReference>
<feature type="non-terminal residue" evidence="1">
    <location>
        <position position="1"/>
    </location>
</feature>